<dbReference type="InterPro" id="IPR037914">
    <property type="entry name" value="SpoVT-AbrB_sf"/>
</dbReference>
<comment type="caution">
    <text evidence="2">The sequence shown here is derived from an EMBL/GenBank/DDBJ whole genome shotgun (WGS) entry which is preliminary data.</text>
</comment>
<proteinExistence type="predicted"/>
<dbReference type="Proteomes" id="UP000005532">
    <property type="component" value="Unassembled WGS sequence"/>
</dbReference>
<name>C5S041_9PAST</name>
<protein>
    <submittedName>
        <fullName evidence="2">Antitoxin ChpS/ transcriptional regulator/antitoxin, MazE/ probable plasmid stable inheritance protein I</fullName>
    </submittedName>
</protein>
<dbReference type="SMART" id="SM00966">
    <property type="entry name" value="SpoVT_AbrB"/>
    <property type="match status" value="1"/>
</dbReference>
<reference evidence="2 3" key="1">
    <citation type="journal article" date="2010" name="Vet. Microbiol.">
        <title>Production of haemolysins by strains of the Actinobacillus minor/porcitonsillarum complex.</title>
        <authorList>
            <person name="Arya G."/>
            <person name="Niven D.F."/>
        </authorList>
    </citation>
    <scope>NUCLEOTIDE SEQUENCE [LARGE SCALE GENOMIC DNA]</scope>
    <source>
        <strain evidence="2 3">NM305</strain>
    </source>
</reference>
<dbReference type="GO" id="GO:0003677">
    <property type="term" value="F:DNA binding"/>
    <property type="evidence" value="ECO:0007669"/>
    <property type="project" value="InterPro"/>
</dbReference>
<dbReference type="SUPFAM" id="SSF89447">
    <property type="entry name" value="AbrB/MazE/MraZ-like"/>
    <property type="match status" value="1"/>
</dbReference>
<dbReference type="eggNOG" id="COG2336">
    <property type="taxonomic scope" value="Bacteria"/>
</dbReference>
<evidence type="ECO:0000313" key="2">
    <source>
        <dbReference type="EMBL" id="EER47779.1"/>
    </source>
</evidence>
<dbReference type="EMBL" id="ACQL01000065">
    <property type="protein sequence ID" value="EER47779.1"/>
    <property type="molecule type" value="Genomic_DNA"/>
</dbReference>
<sequence>MQSTLRQQGGAAVLTVPIAILQQMGWQIGNKVNLETQGESVVITPAKRQARGRKTVAELLAGIDSQEIATLNANVSEFTQSEAVGKEVW</sequence>
<accession>C5S041</accession>
<evidence type="ECO:0000259" key="1">
    <source>
        <dbReference type="SMART" id="SM00966"/>
    </source>
</evidence>
<dbReference type="InterPro" id="IPR007159">
    <property type="entry name" value="SpoVT-AbrB_dom"/>
</dbReference>
<organism evidence="2 3">
    <name type="scientific">Actinobacillus minor NM305</name>
    <dbReference type="NCBI Taxonomy" id="637911"/>
    <lineage>
        <taxon>Bacteria</taxon>
        <taxon>Pseudomonadati</taxon>
        <taxon>Pseudomonadota</taxon>
        <taxon>Gammaproteobacteria</taxon>
        <taxon>Pasteurellales</taxon>
        <taxon>Pasteurellaceae</taxon>
        <taxon>Actinobacillus</taxon>
    </lineage>
</organism>
<dbReference type="AlphaFoldDB" id="C5S041"/>
<gene>
    <name evidence="2" type="ORF">AM305_06321</name>
</gene>
<dbReference type="RefSeq" id="WP_005822946.1">
    <property type="nucleotide sequence ID" value="NZ_ACQL01000065.1"/>
</dbReference>
<evidence type="ECO:0000313" key="3">
    <source>
        <dbReference type="Proteomes" id="UP000005532"/>
    </source>
</evidence>
<feature type="domain" description="SpoVT-AbrB" evidence="1">
    <location>
        <begin position="6"/>
        <end position="51"/>
    </location>
</feature>
<dbReference type="OrthoDB" id="6506020at2"/>
<dbReference type="Pfam" id="PF04014">
    <property type="entry name" value="MazE_antitoxin"/>
    <property type="match status" value="1"/>
</dbReference>
<dbReference type="Gene3D" id="2.10.260.10">
    <property type="match status" value="1"/>
</dbReference>